<keyword evidence="1" id="KW-0732">Signal</keyword>
<dbReference type="RefSeq" id="WP_188642904.1">
    <property type="nucleotide sequence ID" value="NZ_BMID01000001.1"/>
</dbReference>
<proteinExistence type="predicted"/>
<name>A0ABQ1FHH0_9SPHN</name>
<keyword evidence="3" id="KW-1185">Reference proteome</keyword>
<organism evidence="2 3">
    <name type="scientific">Blastomonas marina</name>
    <dbReference type="NCBI Taxonomy" id="1867408"/>
    <lineage>
        <taxon>Bacteria</taxon>
        <taxon>Pseudomonadati</taxon>
        <taxon>Pseudomonadota</taxon>
        <taxon>Alphaproteobacteria</taxon>
        <taxon>Sphingomonadales</taxon>
        <taxon>Sphingomonadaceae</taxon>
        <taxon>Blastomonas</taxon>
    </lineage>
</organism>
<evidence type="ECO:0008006" key="4">
    <source>
        <dbReference type="Google" id="ProtNLM"/>
    </source>
</evidence>
<dbReference type="EMBL" id="BMID01000001">
    <property type="protein sequence ID" value="GGA12319.1"/>
    <property type="molecule type" value="Genomic_DNA"/>
</dbReference>
<dbReference type="InterPro" id="IPR046613">
    <property type="entry name" value="DUF6726"/>
</dbReference>
<feature type="signal peptide" evidence="1">
    <location>
        <begin position="1"/>
        <end position="21"/>
    </location>
</feature>
<evidence type="ECO:0000313" key="3">
    <source>
        <dbReference type="Proteomes" id="UP000603317"/>
    </source>
</evidence>
<dbReference type="Proteomes" id="UP000603317">
    <property type="component" value="Unassembled WGS sequence"/>
</dbReference>
<evidence type="ECO:0000313" key="2">
    <source>
        <dbReference type="EMBL" id="GGA12319.1"/>
    </source>
</evidence>
<sequence length="104" mass="11468">MIRPSIAAASAAFLLSGCIVADVVTAPVKVAAGTIDLLTESQAEKDEKRGRELRKREERLGKLERDYAKQLRKCDEGDAKECAKARATWNEMEALRPTIPVEPD</sequence>
<dbReference type="Pfam" id="PF20487">
    <property type="entry name" value="DUF6726"/>
    <property type="match status" value="1"/>
</dbReference>
<comment type="caution">
    <text evidence="2">The sequence shown here is derived from an EMBL/GenBank/DDBJ whole genome shotgun (WGS) entry which is preliminary data.</text>
</comment>
<feature type="chain" id="PRO_5047006499" description="Lipoprotein" evidence="1">
    <location>
        <begin position="22"/>
        <end position="104"/>
    </location>
</feature>
<evidence type="ECO:0000256" key="1">
    <source>
        <dbReference type="SAM" id="SignalP"/>
    </source>
</evidence>
<gene>
    <name evidence="2" type="ORF">GCM10010923_23840</name>
</gene>
<accession>A0ABQ1FHH0</accession>
<protein>
    <recommendedName>
        <fullName evidence="4">Lipoprotein</fullName>
    </recommendedName>
</protein>
<reference evidence="3" key="1">
    <citation type="journal article" date="2019" name="Int. J. Syst. Evol. Microbiol.">
        <title>The Global Catalogue of Microorganisms (GCM) 10K type strain sequencing project: providing services to taxonomists for standard genome sequencing and annotation.</title>
        <authorList>
            <consortium name="The Broad Institute Genomics Platform"/>
            <consortium name="The Broad Institute Genome Sequencing Center for Infectious Disease"/>
            <person name="Wu L."/>
            <person name="Ma J."/>
        </authorList>
    </citation>
    <scope>NUCLEOTIDE SEQUENCE [LARGE SCALE GENOMIC DNA]</scope>
    <source>
        <strain evidence="3">CGMCC 1.15297</strain>
    </source>
</reference>
<dbReference type="PROSITE" id="PS51257">
    <property type="entry name" value="PROKAR_LIPOPROTEIN"/>
    <property type="match status" value="1"/>
</dbReference>